<keyword evidence="2" id="KW-0479">Metal-binding</keyword>
<dbReference type="EMBL" id="BAAACI010000008">
    <property type="protein sequence ID" value="GAA0777883.1"/>
    <property type="molecule type" value="Genomic_DNA"/>
</dbReference>
<dbReference type="RefSeq" id="WP_343827707.1">
    <property type="nucleotide sequence ID" value="NZ_BAAACI010000008.1"/>
</dbReference>
<dbReference type="InterPro" id="IPR050572">
    <property type="entry name" value="Fe-S_Ferredoxin"/>
</dbReference>
<reference evidence="6 7" key="1">
    <citation type="journal article" date="2019" name="Int. J. Syst. Evol. Microbiol.">
        <title>The Global Catalogue of Microorganisms (GCM) 10K type strain sequencing project: providing services to taxonomists for standard genome sequencing and annotation.</title>
        <authorList>
            <consortium name="The Broad Institute Genomics Platform"/>
            <consortium name="The Broad Institute Genome Sequencing Center for Infectious Disease"/>
            <person name="Wu L."/>
            <person name="Ma J."/>
        </authorList>
    </citation>
    <scope>NUCLEOTIDE SEQUENCE [LARGE SCALE GENOMIC DNA]</scope>
    <source>
        <strain evidence="6 7">JCM 1417</strain>
    </source>
</reference>
<dbReference type="PANTHER" id="PTHR43687">
    <property type="entry name" value="ADENYLYLSULFATE REDUCTASE, BETA SUBUNIT"/>
    <property type="match status" value="1"/>
</dbReference>
<evidence type="ECO:0000256" key="3">
    <source>
        <dbReference type="ARBA" id="ARBA00023004"/>
    </source>
</evidence>
<comment type="caution">
    <text evidence="6">The sequence shown here is derived from an EMBL/GenBank/DDBJ whole genome shotgun (WGS) entry which is preliminary data.</text>
</comment>
<dbReference type="InterPro" id="IPR017900">
    <property type="entry name" value="4Fe4S_Fe_S_CS"/>
</dbReference>
<feature type="domain" description="4Fe-4S ferredoxin-type" evidence="5">
    <location>
        <begin position="30"/>
        <end position="59"/>
    </location>
</feature>
<sequence length="61" mass="6947">MIYINKDWCKGCELCIDSCVRNVLGKELITAVVINEDNCINCGVCENICPDFAIHVRREEK</sequence>
<keyword evidence="7" id="KW-1185">Reference proteome</keyword>
<name>A0ABN1KWT7_CLOSU</name>
<proteinExistence type="predicted"/>
<dbReference type="PROSITE" id="PS51379">
    <property type="entry name" value="4FE4S_FER_2"/>
    <property type="match status" value="2"/>
</dbReference>
<dbReference type="Pfam" id="PF13237">
    <property type="entry name" value="Fer4_10"/>
    <property type="match status" value="1"/>
</dbReference>
<dbReference type="Gene3D" id="3.30.70.20">
    <property type="match status" value="1"/>
</dbReference>
<organism evidence="6 7">
    <name type="scientific">Clostridium subterminale</name>
    <dbReference type="NCBI Taxonomy" id="1550"/>
    <lineage>
        <taxon>Bacteria</taxon>
        <taxon>Bacillati</taxon>
        <taxon>Bacillota</taxon>
        <taxon>Clostridia</taxon>
        <taxon>Eubacteriales</taxon>
        <taxon>Clostridiaceae</taxon>
        <taxon>Clostridium</taxon>
    </lineage>
</organism>
<evidence type="ECO:0000313" key="7">
    <source>
        <dbReference type="Proteomes" id="UP001501047"/>
    </source>
</evidence>
<accession>A0ABN1KWT7</accession>
<dbReference type="PROSITE" id="PS00198">
    <property type="entry name" value="4FE4S_FER_1"/>
    <property type="match status" value="1"/>
</dbReference>
<dbReference type="PANTHER" id="PTHR43687:SF4">
    <property type="entry name" value="BLR5484 PROTEIN"/>
    <property type="match status" value="1"/>
</dbReference>
<keyword evidence="3" id="KW-0408">Iron</keyword>
<feature type="domain" description="4Fe-4S ferredoxin-type" evidence="5">
    <location>
        <begin position="1"/>
        <end position="29"/>
    </location>
</feature>
<protein>
    <submittedName>
        <fullName evidence="6">4Fe-4S binding protein</fullName>
    </submittedName>
</protein>
<evidence type="ECO:0000259" key="5">
    <source>
        <dbReference type="PROSITE" id="PS51379"/>
    </source>
</evidence>
<dbReference type="SUPFAM" id="SSF54862">
    <property type="entry name" value="4Fe-4S ferredoxins"/>
    <property type="match status" value="1"/>
</dbReference>
<keyword evidence="4" id="KW-0411">Iron-sulfur</keyword>
<evidence type="ECO:0000256" key="1">
    <source>
        <dbReference type="ARBA" id="ARBA00022485"/>
    </source>
</evidence>
<dbReference type="InterPro" id="IPR017896">
    <property type="entry name" value="4Fe4S_Fe-S-bd"/>
</dbReference>
<dbReference type="Proteomes" id="UP001501047">
    <property type="component" value="Unassembled WGS sequence"/>
</dbReference>
<evidence type="ECO:0000313" key="6">
    <source>
        <dbReference type="EMBL" id="GAA0777883.1"/>
    </source>
</evidence>
<gene>
    <name evidence="6" type="ORF">GCM10008908_33820</name>
</gene>
<evidence type="ECO:0000256" key="4">
    <source>
        <dbReference type="ARBA" id="ARBA00023014"/>
    </source>
</evidence>
<evidence type="ECO:0000256" key="2">
    <source>
        <dbReference type="ARBA" id="ARBA00022723"/>
    </source>
</evidence>
<keyword evidence="1" id="KW-0004">4Fe-4S</keyword>